<protein>
    <submittedName>
        <fullName evidence="1">Uncharacterized protein</fullName>
    </submittedName>
</protein>
<keyword evidence="2" id="KW-1185">Reference proteome</keyword>
<sequence length="157" mass="17313">MQKPPPGPSRLSQIFKKLNADPKPILTPSLRSLKLTYAARNDHFGARHFVKEELPRIQYINPTIGIEVSKIPKAEADTWQSSLLMEFEDGSKKSFTMDGKWSSTIFADVMDAAGTPAWDKWKADRKAAKLPIVDGPPKVHKSPSSTMKKSGAAAVLP</sequence>
<proteinExistence type="predicted"/>
<organism evidence="1 2">
    <name type="scientific">Thelephora ganbajun</name>
    <name type="common">Ganba fungus</name>
    <dbReference type="NCBI Taxonomy" id="370292"/>
    <lineage>
        <taxon>Eukaryota</taxon>
        <taxon>Fungi</taxon>
        <taxon>Dikarya</taxon>
        <taxon>Basidiomycota</taxon>
        <taxon>Agaricomycotina</taxon>
        <taxon>Agaricomycetes</taxon>
        <taxon>Thelephorales</taxon>
        <taxon>Thelephoraceae</taxon>
        <taxon>Thelephora</taxon>
    </lineage>
</organism>
<evidence type="ECO:0000313" key="2">
    <source>
        <dbReference type="Proteomes" id="UP000886501"/>
    </source>
</evidence>
<accession>A0ACB6ZK69</accession>
<evidence type="ECO:0000313" key="1">
    <source>
        <dbReference type="EMBL" id="KAF9649969.1"/>
    </source>
</evidence>
<reference evidence="1" key="2">
    <citation type="journal article" date="2020" name="Nat. Commun.">
        <title>Large-scale genome sequencing of mycorrhizal fungi provides insights into the early evolution of symbiotic traits.</title>
        <authorList>
            <person name="Miyauchi S."/>
            <person name="Kiss E."/>
            <person name="Kuo A."/>
            <person name="Drula E."/>
            <person name="Kohler A."/>
            <person name="Sanchez-Garcia M."/>
            <person name="Morin E."/>
            <person name="Andreopoulos B."/>
            <person name="Barry K.W."/>
            <person name="Bonito G."/>
            <person name="Buee M."/>
            <person name="Carver A."/>
            <person name="Chen C."/>
            <person name="Cichocki N."/>
            <person name="Clum A."/>
            <person name="Culley D."/>
            <person name="Crous P.W."/>
            <person name="Fauchery L."/>
            <person name="Girlanda M."/>
            <person name="Hayes R.D."/>
            <person name="Keri Z."/>
            <person name="LaButti K."/>
            <person name="Lipzen A."/>
            <person name="Lombard V."/>
            <person name="Magnuson J."/>
            <person name="Maillard F."/>
            <person name="Murat C."/>
            <person name="Nolan M."/>
            <person name="Ohm R.A."/>
            <person name="Pangilinan J."/>
            <person name="Pereira M.F."/>
            <person name="Perotto S."/>
            <person name="Peter M."/>
            <person name="Pfister S."/>
            <person name="Riley R."/>
            <person name="Sitrit Y."/>
            <person name="Stielow J.B."/>
            <person name="Szollosi G."/>
            <person name="Zifcakova L."/>
            <person name="Stursova M."/>
            <person name="Spatafora J.W."/>
            <person name="Tedersoo L."/>
            <person name="Vaario L.M."/>
            <person name="Yamada A."/>
            <person name="Yan M."/>
            <person name="Wang P."/>
            <person name="Xu J."/>
            <person name="Bruns T."/>
            <person name="Baldrian P."/>
            <person name="Vilgalys R."/>
            <person name="Dunand C."/>
            <person name="Henrissat B."/>
            <person name="Grigoriev I.V."/>
            <person name="Hibbett D."/>
            <person name="Nagy L.G."/>
            <person name="Martin F.M."/>
        </authorList>
    </citation>
    <scope>NUCLEOTIDE SEQUENCE</scope>
    <source>
        <strain evidence="1">P2</strain>
    </source>
</reference>
<name>A0ACB6ZK69_THEGA</name>
<reference evidence="1" key="1">
    <citation type="submission" date="2019-10" db="EMBL/GenBank/DDBJ databases">
        <authorList>
            <consortium name="DOE Joint Genome Institute"/>
            <person name="Kuo A."/>
            <person name="Miyauchi S."/>
            <person name="Kiss E."/>
            <person name="Drula E."/>
            <person name="Kohler A."/>
            <person name="Sanchez-Garcia M."/>
            <person name="Andreopoulos B."/>
            <person name="Barry K.W."/>
            <person name="Bonito G."/>
            <person name="Buee M."/>
            <person name="Carver A."/>
            <person name="Chen C."/>
            <person name="Cichocki N."/>
            <person name="Clum A."/>
            <person name="Culley D."/>
            <person name="Crous P.W."/>
            <person name="Fauchery L."/>
            <person name="Girlanda M."/>
            <person name="Hayes R."/>
            <person name="Keri Z."/>
            <person name="Labutti K."/>
            <person name="Lipzen A."/>
            <person name="Lombard V."/>
            <person name="Magnuson J."/>
            <person name="Maillard F."/>
            <person name="Morin E."/>
            <person name="Murat C."/>
            <person name="Nolan M."/>
            <person name="Ohm R."/>
            <person name="Pangilinan J."/>
            <person name="Pereira M."/>
            <person name="Perotto S."/>
            <person name="Peter M."/>
            <person name="Riley R."/>
            <person name="Sitrit Y."/>
            <person name="Stielow B."/>
            <person name="Szollosi G."/>
            <person name="Zifcakova L."/>
            <person name="Stursova M."/>
            <person name="Spatafora J.W."/>
            <person name="Tedersoo L."/>
            <person name="Vaario L.-M."/>
            <person name="Yamada A."/>
            <person name="Yan M."/>
            <person name="Wang P."/>
            <person name="Xu J."/>
            <person name="Bruns T."/>
            <person name="Baldrian P."/>
            <person name="Vilgalys R."/>
            <person name="Henrissat B."/>
            <person name="Grigoriev I.V."/>
            <person name="Hibbett D."/>
            <person name="Nagy L.G."/>
            <person name="Martin F.M."/>
        </authorList>
    </citation>
    <scope>NUCLEOTIDE SEQUENCE</scope>
    <source>
        <strain evidence="1">P2</strain>
    </source>
</reference>
<dbReference type="EMBL" id="MU117990">
    <property type="protein sequence ID" value="KAF9649969.1"/>
    <property type="molecule type" value="Genomic_DNA"/>
</dbReference>
<comment type="caution">
    <text evidence="1">The sequence shown here is derived from an EMBL/GenBank/DDBJ whole genome shotgun (WGS) entry which is preliminary data.</text>
</comment>
<gene>
    <name evidence="1" type="ORF">BDM02DRAFT_3165853</name>
</gene>
<dbReference type="Proteomes" id="UP000886501">
    <property type="component" value="Unassembled WGS sequence"/>
</dbReference>